<feature type="transmembrane region" description="Helical" evidence="7">
    <location>
        <begin position="151"/>
        <end position="169"/>
    </location>
</feature>
<comment type="caution">
    <text evidence="9">The sequence shown here is derived from an EMBL/GenBank/DDBJ whole genome shotgun (WGS) entry which is preliminary data.</text>
</comment>
<name>A0A0R2F8X8_9LACO</name>
<organism evidence="9 10">
    <name type="scientific">Lacticaseibacillus camelliae DSM 22697 = JCM 13995</name>
    <dbReference type="NCBI Taxonomy" id="1423730"/>
    <lineage>
        <taxon>Bacteria</taxon>
        <taxon>Bacillati</taxon>
        <taxon>Bacillota</taxon>
        <taxon>Bacilli</taxon>
        <taxon>Lactobacillales</taxon>
        <taxon>Lactobacillaceae</taxon>
        <taxon>Lacticaseibacillus</taxon>
    </lineage>
</organism>
<dbReference type="STRING" id="1423730.FC75_GL001181"/>
<comment type="similarity">
    <text evidence="2">Belongs to the peptidase S54 family.</text>
</comment>
<evidence type="ECO:0000313" key="10">
    <source>
        <dbReference type="Proteomes" id="UP000050865"/>
    </source>
</evidence>
<dbReference type="Pfam" id="PF01694">
    <property type="entry name" value="Rhomboid"/>
    <property type="match status" value="1"/>
</dbReference>
<keyword evidence="4" id="KW-0378">Hydrolase</keyword>
<feature type="transmembrane region" description="Helical" evidence="7">
    <location>
        <begin position="206"/>
        <end position="227"/>
    </location>
</feature>
<keyword evidence="9" id="KW-0645">Protease</keyword>
<evidence type="ECO:0000313" key="9">
    <source>
        <dbReference type="EMBL" id="KRN24808.1"/>
    </source>
</evidence>
<dbReference type="InterPro" id="IPR022764">
    <property type="entry name" value="Peptidase_S54_rhomboid_dom"/>
</dbReference>
<accession>A0A0R2F8X8</accession>
<dbReference type="InterPro" id="IPR050925">
    <property type="entry name" value="Rhomboid_protease_S54"/>
</dbReference>
<protein>
    <submittedName>
        <fullName evidence="9">Membrane-associated serine protease</fullName>
    </submittedName>
</protein>
<evidence type="ECO:0000256" key="3">
    <source>
        <dbReference type="ARBA" id="ARBA00022692"/>
    </source>
</evidence>
<sequence>MRLQYRLRQLKNSPYITYALFGLTVLVFLLETVNGGSTNNYVLVRFGARWNPLIEAGQWWRLITPIFVHIGLMHILVNGVTLFYLGGITELIFGHWRFLVLYLVSGFTGNLASAAFNPTGLAAGASTALFGMMGAYLMLYDGYRENSGIRAISRQFVMLAALNIVFDLFMPGVDIYGHIGGFLGGFLIAYALGAPKLGETSMPRRVGSLFALVAASAALLIFAFGSAL</sequence>
<dbReference type="GO" id="GO:0004252">
    <property type="term" value="F:serine-type endopeptidase activity"/>
    <property type="evidence" value="ECO:0007669"/>
    <property type="project" value="InterPro"/>
</dbReference>
<evidence type="ECO:0000256" key="6">
    <source>
        <dbReference type="ARBA" id="ARBA00023136"/>
    </source>
</evidence>
<gene>
    <name evidence="9" type="ORF">FC75_GL001181</name>
</gene>
<evidence type="ECO:0000256" key="7">
    <source>
        <dbReference type="SAM" id="Phobius"/>
    </source>
</evidence>
<dbReference type="SUPFAM" id="SSF144091">
    <property type="entry name" value="Rhomboid-like"/>
    <property type="match status" value="1"/>
</dbReference>
<evidence type="ECO:0000256" key="1">
    <source>
        <dbReference type="ARBA" id="ARBA00004141"/>
    </source>
</evidence>
<reference evidence="9 10" key="1">
    <citation type="journal article" date="2015" name="Genome Announc.">
        <title>Expanding the biotechnology potential of lactobacilli through comparative genomics of 213 strains and associated genera.</title>
        <authorList>
            <person name="Sun Z."/>
            <person name="Harris H.M."/>
            <person name="McCann A."/>
            <person name="Guo C."/>
            <person name="Argimon S."/>
            <person name="Zhang W."/>
            <person name="Yang X."/>
            <person name="Jeffery I.B."/>
            <person name="Cooney J.C."/>
            <person name="Kagawa T.F."/>
            <person name="Liu W."/>
            <person name="Song Y."/>
            <person name="Salvetti E."/>
            <person name="Wrobel A."/>
            <person name="Rasinkangas P."/>
            <person name="Parkhill J."/>
            <person name="Rea M.C."/>
            <person name="O'Sullivan O."/>
            <person name="Ritari J."/>
            <person name="Douillard F.P."/>
            <person name="Paul Ross R."/>
            <person name="Yang R."/>
            <person name="Briner A.E."/>
            <person name="Felis G.E."/>
            <person name="de Vos W.M."/>
            <person name="Barrangou R."/>
            <person name="Klaenhammer T.R."/>
            <person name="Caufield P.W."/>
            <person name="Cui Y."/>
            <person name="Zhang H."/>
            <person name="O'Toole P.W."/>
        </authorList>
    </citation>
    <scope>NUCLEOTIDE SEQUENCE [LARGE SCALE GENOMIC DNA]</scope>
    <source>
        <strain evidence="9 10">DSM 22697</strain>
    </source>
</reference>
<dbReference type="InterPro" id="IPR035952">
    <property type="entry name" value="Rhomboid-like_sf"/>
</dbReference>
<evidence type="ECO:0000256" key="5">
    <source>
        <dbReference type="ARBA" id="ARBA00022989"/>
    </source>
</evidence>
<proteinExistence type="inferred from homology"/>
<dbReference type="Gene3D" id="1.20.1540.10">
    <property type="entry name" value="Rhomboid-like"/>
    <property type="match status" value="1"/>
</dbReference>
<evidence type="ECO:0000256" key="4">
    <source>
        <dbReference type="ARBA" id="ARBA00022801"/>
    </source>
</evidence>
<feature type="transmembrane region" description="Helical" evidence="7">
    <location>
        <begin position="59"/>
        <end position="86"/>
    </location>
</feature>
<dbReference type="PANTHER" id="PTHR43731:SF14">
    <property type="entry name" value="PRESENILIN-ASSOCIATED RHOMBOID-LIKE PROTEIN, MITOCHONDRIAL"/>
    <property type="match status" value="1"/>
</dbReference>
<feature type="transmembrane region" description="Helical" evidence="7">
    <location>
        <begin position="175"/>
        <end position="194"/>
    </location>
</feature>
<dbReference type="AlphaFoldDB" id="A0A0R2F8X8"/>
<evidence type="ECO:0000259" key="8">
    <source>
        <dbReference type="Pfam" id="PF01694"/>
    </source>
</evidence>
<dbReference type="EMBL" id="AYZJ01000022">
    <property type="protein sequence ID" value="KRN24808.1"/>
    <property type="molecule type" value="Genomic_DNA"/>
</dbReference>
<dbReference type="GO" id="GO:0006508">
    <property type="term" value="P:proteolysis"/>
    <property type="evidence" value="ECO:0007669"/>
    <property type="project" value="UniProtKB-KW"/>
</dbReference>
<feature type="domain" description="Peptidase S54 rhomboid" evidence="8">
    <location>
        <begin position="57"/>
        <end position="193"/>
    </location>
</feature>
<dbReference type="PATRIC" id="fig|1423730.4.peg.1236"/>
<feature type="transmembrane region" description="Helical" evidence="7">
    <location>
        <begin position="122"/>
        <end position="139"/>
    </location>
</feature>
<comment type="subcellular location">
    <subcellularLocation>
        <location evidence="1">Membrane</location>
        <topology evidence="1">Multi-pass membrane protein</topology>
    </subcellularLocation>
</comment>
<keyword evidence="3 7" id="KW-0812">Transmembrane</keyword>
<dbReference type="Proteomes" id="UP000050865">
    <property type="component" value="Unassembled WGS sequence"/>
</dbReference>
<keyword evidence="10" id="KW-1185">Reference proteome</keyword>
<feature type="transmembrane region" description="Helical" evidence="7">
    <location>
        <begin position="98"/>
        <end position="116"/>
    </location>
</feature>
<dbReference type="GO" id="GO:0016020">
    <property type="term" value="C:membrane"/>
    <property type="evidence" value="ECO:0007669"/>
    <property type="project" value="UniProtKB-SubCell"/>
</dbReference>
<evidence type="ECO:0000256" key="2">
    <source>
        <dbReference type="ARBA" id="ARBA00009045"/>
    </source>
</evidence>
<keyword evidence="6 7" id="KW-0472">Membrane</keyword>
<keyword evidence="5 7" id="KW-1133">Transmembrane helix</keyword>
<dbReference type="PANTHER" id="PTHR43731">
    <property type="entry name" value="RHOMBOID PROTEASE"/>
    <property type="match status" value="1"/>
</dbReference>